<keyword evidence="1" id="KW-1133">Transmembrane helix</keyword>
<name>A0A2H0TY42_9BACT</name>
<accession>A0A2H0TY42</accession>
<keyword evidence="1" id="KW-0472">Membrane</keyword>
<comment type="caution">
    <text evidence="2">The sequence shown here is derived from an EMBL/GenBank/DDBJ whole genome shotgun (WGS) entry which is preliminary data.</text>
</comment>
<keyword evidence="1" id="KW-0812">Transmembrane</keyword>
<reference evidence="3" key="1">
    <citation type="submission" date="2017-09" db="EMBL/GenBank/DDBJ databases">
        <title>Depth-based differentiation of microbial function through sediment-hosted aquifers and enrichment of novel symbionts in the deep terrestrial subsurface.</title>
        <authorList>
            <person name="Probst A.J."/>
            <person name="Ladd B."/>
            <person name="Jarett J.K."/>
            <person name="Geller-Mcgrath D.E."/>
            <person name="Sieber C.M.K."/>
            <person name="Emerson J.B."/>
            <person name="Anantharaman K."/>
            <person name="Thomas B.C."/>
            <person name="Malmstrom R."/>
            <person name="Stieglmeier M."/>
            <person name="Klingl A."/>
            <person name="Woyke T."/>
            <person name="Ryan C.M."/>
            <person name="Banfield J.F."/>
        </authorList>
    </citation>
    <scope>NUCLEOTIDE SEQUENCE [LARGE SCALE GENOMIC DNA]</scope>
</reference>
<evidence type="ECO:0000256" key="1">
    <source>
        <dbReference type="SAM" id="Phobius"/>
    </source>
</evidence>
<sequence length="409" mass="47864">MKIKKIFSKEPQEKLKLRYIFLLAILLLFIMPLPREACFNSCNWTISSGLTYQGFFTILFGIVFITPFLIPSTIYFITFLILLSFSNKIESCRKTKRRWSFILLIVSFVGTILSNFIAYHTFERVKEIYDKYIIENTIEQKIKIGMTKEEVLKVYPEAIKNYAPQTYSYNPQPINYTKKIKFYDESKQKMVTSTNKVYTSKGHTDMFIFHSPNIREISGYGEDCLRPQKNTPTIYICFKENKVFAIVTGYKNIIVHKDYFQTLQNYNTNDHNLCEKIKTAPYYMGYPSFFMCYTQMAINDQNIRKCDLITDITSKAGCFDEICKSVHPDDEIQATECLYNEIIKTKDLLGCKLINTIQGKKLYYACLTAISATTYETKGCYQILENNEAQENCKKIVEDAYYRDKNIPR</sequence>
<dbReference type="AlphaFoldDB" id="A0A2H0TY42"/>
<feature type="transmembrane region" description="Helical" evidence="1">
    <location>
        <begin position="55"/>
        <end position="81"/>
    </location>
</feature>
<evidence type="ECO:0000313" key="3">
    <source>
        <dbReference type="Proteomes" id="UP000230852"/>
    </source>
</evidence>
<dbReference type="Proteomes" id="UP000230852">
    <property type="component" value="Unassembled WGS sequence"/>
</dbReference>
<protein>
    <submittedName>
        <fullName evidence="2">Uncharacterized protein</fullName>
    </submittedName>
</protein>
<organism evidence="2 3">
    <name type="scientific">Candidatus Magasanikbacteria bacterium CG10_big_fil_rev_8_21_14_0_10_36_16</name>
    <dbReference type="NCBI Taxonomy" id="1974645"/>
    <lineage>
        <taxon>Bacteria</taxon>
        <taxon>Candidatus Magasanikiibacteriota</taxon>
    </lineage>
</organism>
<evidence type="ECO:0000313" key="2">
    <source>
        <dbReference type="EMBL" id="PIR78141.1"/>
    </source>
</evidence>
<dbReference type="EMBL" id="PFBU01000061">
    <property type="protein sequence ID" value="PIR78141.1"/>
    <property type="molecule type" value="Genomic_DNA"/>
</dbReference>
<feature type="transmembrane region" description="Helical" evidence="1">
    <location>
        <begin position="101"/>
        <end position="122"/>
    </location>
</feature>
<gene>
    <name evidence="2" type="ORF">COU28_03280</name>
</gene>
<proteinExistence type="predicted"/>